<evidence type="ECO:0000259" key="11">
    <source>
        <dbReference type="PROSITE" id="PS51192"/>
    </source>
</evidence>
<dbReference type="GO" id="GO:0005524">
    <property type="term" value="F:ATP binding"/>
    <property type="evidence" value="ECO:0007669"/>
    <property type="project" value="UniProtKB-KW"/>
</dbReference>
<organism evidence="13">
    <name type="scientific">Phaffia rhodozyma</name>
    <name type="common">Yeast</name>
    <name type="synonym">Xanthophyllomyces dendrorhous</name>
    <dbReference type="NCBI Taxonomy" id="264483"/>
    <lineage>
        <taxon>Eukaryota</taxon>
        <taxon>Fungi</taxon>
        <taxon>Dikarya</taxon>
        <taxon>Basidiomycota</taxon>
        <taxon>Agaricomycotina</taxon>
        <taxon>Tremellomycetes</taxon>
        <taxon>Cystofilobasidiales</taxon>
        <taxon>Mrakiaceae</taxon>
        <taxon>Phaffia</taxon>
    </lineage>
</organism>
<dbReference type="GO" id="GO:0016787">
    <property type="term" value="F:hydrolase activity"/>
    <property type="evidence" value="ECO:0007669"/>
    <property type="project" value="UniProtKB-KW"/>
</dbReference>
<dbReference type="PROSITE" id="PS00039">
    <property type="entry name" value="DEAD_ATP_HELICASE"/>
    <property type="match status" value="1"/>
</dbReference>
<reference evidence="13" key="1">
    <citation type="submission" date="2014-08" db="EMBL/GenBank/DDBJ databases">
        <authorList>
            <person name="Sharma Rahul"/>
            <person name="Thines Marco"/>
        </authorList>
    </citation>
    <scope>NUCLEOTIDE SEQUENCE</scope>
</reference>
<dbReference type="Pfam" id="PF00270">
    <property type="entry name" value="DEAD"/>
    <property type="match status" value="1"/>
</dbReference>
<dbReference type="Gene3D" id="3.40.50.300">
    <property type="entry name" value="P-loop containing nucleotide triphosphate hydrolases"/>
    <property type="match status" value="2"/>
</dbReference>
<keyword evidence="6" id="KW-0694">RNA-binding</keyword>
<dbReference type="EMBL" id="LN483142">
    <property type="protein sequence ID" value="CED82675.1"/>
    <property type="molecule type" value="Genomic_DNA"/>
</dbReference>
<keyword evidence="4 9" id="KW-0347">Helicase</keyword>
<evidence type="ECO:0000256" key="7">
    <source>
        <dbReference type="ARBA" id="ARBA00024355"/>
    </source>
</evidence>
<keyword evidence="5 9" id="KW-0067">ATP-binding</keyword>
<dbReference type="InterPro" id="IPR011545">
    <property type="entry name" value="DEAD/DEAH_box_helicase_dom"/>
</dbReference>
<evidence type="ECO:0000256" key="1">
    <source>
        <dbReference type="ARBA" id="ARBA00012552"/>
    </source>
</evidence>
<evidence type="ECO:0000256" key="5">
    <source>
        <dbReference type="ARBA" id="ARBA00022840"/>
    </source>
</evidence>
<dbReference type="GO" id="GO:0003723">
    <property type="term" value="F:RNA binding"/>
    <property type="evidence" value="ECO:0007669"/>
    <property type="project" value="UniProtKB-KW"/>
</dbReference>
<dbReference type="Pfam" id="PF00271">
    <property type="entry name" value="Helicase_C"/>
    <property type="match status" value="1"/>
</dbReference>
<proteinExistence type="inferred from homology"/>
<dbReference type="InterPro" id="IPR027417">
    <property type="entry name" value="P-loop_NTPase"/>
</dbReference>
<evidence type="ECO:0000313" key="13">
    <source>
        <dbReference type="EMBL" id="CED82675.1"/>
    </source>
</evidence>
<dbReference type="InterPro" id="IPR000629">
    <property type="entry name" value="RNA-helicase_DEAD-box_CS"/>
</dbReference>
<dbReference type="EC" id="3.6.4.13" evidence="1"/>
<evidence type="ECO:0000259" key="12">
    <source>
        <dbReference type="PROSITE" id="PS51194"/>
    </source>
</evidence>
<evidence type="ECO:0000256" key="9">
    <source>
        <dbReference type="RuleBase" id="RU000492"/>
    </source>
</evidence>
<dbReference type="PROSITE" id="PS51192">
    <property type="entry name" value="HELICASE_ATP_BIND_1"/>
    <property type="match status" value="1"/>
</dbReference>
<dbReference type="InterPro" id="IPR001650">
    <property type="entry name" value="Helicase_C-like"/>
</dbReference>
<dbReference type="SMART" id="SM00490">
    <property type="entry name" value="HELICc"/>
    <property type="match status" value="1"/>
</dbReference>
<dbReference type="GO" id="GO:0005829">
    <property type="term" value="C:cytosol"/>
    <property type="evidence" value="ECO:0007669"/>
    <property type="project" value="TreeGrafter"/>
</dbReference>
<dbReference type="GO" id="GO:0003724">
    <property type="term" value="F:RNA helicase activity"/>
    <property type="evidence" value="ECO:0007669"/>
    <property type="project" value="UniProtKB-EC"/>
</dbReference>
<comment type="similarity">
    <text evidence="7">Belongs to the DEAD box helicase family. DDX52/ROK1 subfamily.</text>
</comment>
<dbReference type="PANTHER" id="PTHR47959">
    <property type="entry name" value="ATP-DEPENDENT RNA HELICASE RHLE-RELATED"/>
    <property type="match status" value="1"/>
</dbReference>
<accession>A0A0F7SQ83</accession>
<dbReference type="SMART" id="SM00487">
    <property type="entry name" value="DEXDc"/>
    <property type="match status" value="1"/>
</dbReference>
<evidence type="ECO:0000256" key="8">
    <source>
        <dbReference type="ARBA" id="ARBA00047984"/>
    </source>
</evidence>
<feature type="compositionally biased region" description="Polar residues" evidence="10">
    <location>
        <begin position="19"/>
        <end position="48"/>
    </location>
</feature>
<dbReference type="InterPro" id="IPR050079">
    <property type="entry name" value="DEAD_box_RNA_helicase"/>
</dbReference>
<evidence type="ECO:0000256" key="4">
    <source>
        <dbReference type="ARBA" id="ARBA00022806"/>
    </source>
</evidence>
<evidence type="ECO:0000256" key="6">
    <source>
        <dbReference type="ARBA" id="ARBA00022884"/>
    </source>
</evidence>
<evidence type="ECO:0000256" key="10">
    <source>
        <dbReference type="SAM" id="MobiDB-lite"/>
    </source>
</evidence>
<feature type="compositionally biased region" description="Low complexity" evidence="10">
    <location>
        <begin position="188"/>
        <end position="205"/>
    </location>
</feature>
<dbReference type="PANTHER" id="PTHR47959:SF15">
    <property type="entry name" value="RNA HELICASE"/>
    <property type="match status" value="1"/>
</dbReference>
<comment type="catalytic activity">
    <reaction evidence="8">
        <text>ATP + H2O = ADP + phosphate + H(+)</text>
        <dbReference type="Rhea" id="RHEA:13065"/>
        <dbReference type="ChEBI" id="CHEBI:15377"/>
        <dbReference type="ChEBI" id="CHEBI:15378"/>
        <dbReference type="ChEBI" id="CHEBI:30616"/>
        <dbReference type="ChEBI" id="CHEBI:43474"/>
        <dbReference type="ChEBI" id="CHEBI:456216"/>
        <dbReference type="EC" id="3.6.4.13"/>
    </reaction>
</comment>
<feature type="region of interest" description="Disordered" evidence="10">
    <location>
        <begin position="188"/>
        <end position="208"/>
    </location>
</feature>
<dbReference type="CDD" id="cd18787">
    <property type="entry name" value="SF2_C_DEAD"/>
    <property type="match status" value="1"/>
</dbReference>
<dbReference type="InterPro" id="IPR014001">
    <property type="entry name" value="Helicase_ATP-bd"/>
</dbReference>
<sequence>MDPFKLLTQGTHFSKKSNKNNQVQALFKSTQSATSANPTATSDSSVPPTSHALPAALDFFNVGADAGTGQNESASDGKKRKREEKPMRAVAPRILPTPTHRVNLTGRAAPTPLASLEEFVELHSPPPYIIRNLAEMGITEMSEVGRGAGSVIMAGRDLTALAPTGSGKTISYLLPLLTLLRQPASSLKSESKASTSSSSSSTSKSPRALIVSPTRELALQIQNECAKLTKGRKWRTVVLSKANQDTVVNGDIDILICTPQRLMQTIKDKSLSLESTTHLIMDEADRLLDSTFLPIMDEILSHLTSAELKRYLFTATLPSTLEEIARGLGKGDGIRLVVGIKDAVTSKISQKLIYTATENGKLHALRSLLKAGSLPPPCLIFVQSIQRANDLFHELVYDGFALDVIHSERTPEQRDKVVREFREGKVWVLICTELMGRGMDFRGVEVVVNYDFPAGVQSYVHRIGRTGRAGRDGQAITFFNNEDGANLKMIANVMRQSGCEVPEWMLALKNPSKKDRRKLQKKPTDRMEVRTAAGSGLGRQKATKRREMVEGSKRRKTKGDQESGDDE</sequence>
<keyword evidence="2 9" id="KW-0547">Nucleotide-binding</keyword>
<feature type="domain" description="Helicase ATP-binding" evidence="11">
    <location>
        <begin position="149"/>
        <end position="335"/>
    </location>
</feature>
<feature type="region of interest" description="Disordered" evidence="10">
    <location>
        <begin position="511"/>
        <end position="567"/>
    </location>
</feature>
<evidence type="ECO:0000256" key="3">
    <source>
        <dbReference type="ARBA" id="ARBA00022801"/>
    </source>
</evidence>
<keyword evidence="3 9" id="KW-0378">Hydrolase</keyword>
<feature type="region of interest" description="Disordered" evidence="10">
    <location>
        <begin position="1"/>
        <end position="52"/>
    </location>
</feature>
<evidence type="ECO:0000256" key="2">
    <source>
        <dbReference type="ARBA" id="ARBA00022741"/>
    </source>
</evidence>
<dbReference type="SUPFAM" id="SSF52540">
    <property type="entry name" value="P-loop containing nucleoside triphosphate hydrolases"/>
    <property type="match status" value="1"/>
</dbReference>
<protein>
    <recommendedName>
        <fullName evidence="1">RNA helicase</fullName>
        <ecNumber evidence="1">3.6.4.13</ecNumber>
    </recommendedName>
</protein>
<feature type="region of interest" description="Disordered" evidence="10">
    <location>
        <begin position="64"/>
        <end position="89"/>
    </location>
</feature>
<name>A0A0F7SQ83_PHARH</name>
<dbReference type="AlphaFoldDB" id="A0A0F7SQ83"/>
<dbReference type="PROSITE" id="PS51194">
    <property type="entry name" value="HELICASE_CTER"/>
    <property type="match status" value="1"/>
</dbReference>
<feature type="domain" description="Helicase C-terminal" evidence="12">
    <location>
        <begin position="364"/>
        <end position="509"/>
    </location>
</feature>